<evidence type="ECO:0000256" key="8">
    <source>
        <dbReference type="ARBA" id="ARBA00023136"/>
    </source>
</evidence>
<keyword evidence="10 11" id="KW-0807">Transducer</keyword>
<keyword evidence="7 11" id="KW-0297">G-protein coupled receptor</keyword>
<dbReference type="PRINTS" id="PR00245">
    <property type="entry name" value="OLFACTORYR"/>
</dbReference>
<evidence type="ECO:0000256" key="5">
    <source>
        <dbReference type="ARBA" id="ARBA00022725"/>
    </source>
</evidence>
<comment type="subcellular location">
    <subcellularLocation>
        <location evidence="1 12">Cell membrane</location>
        <topology evidence="1 12">Multi-pass membrane protein</topology>
    </subcellularLocation>
</comment>
<keyword evidence="4 11" id="KW-0812">Transmembrane</keyword>
<feature type="transmembrane region" description="Helical" evidence="12">
    <location>
        <begin position="265"/>
        <end position="284"/>
    </location>
</feature>
<dbReference type="Gene3D" id="1.20.1070.10">
    <property type="entry name" value="Rhodopsin 7-helix transmembrane proteins"/>
    <property type="match status" value="1"/>
</dbReference>
<keyword evidence="3 12" id="KW-0716">Sensory transduction</keyword>
<evidence type="ECO:0000256" key="4">
    <source>
        <dbReference type="ARBA" id="ARBA00022692"/>
    </source>
</evidence>
<evidence type="ECO:0000313" key="15">
    <source>
        <dbReference type="Proteomes" id="UP000824782"/>
    </source>
</evidence>
<evidence type="ECO:0000256" key="6">
    <source>
        <dbReference type="ARBA" id="ARBA00022989"/>
    </source>
</evidence>
<dbReference type="InterPro" id="IPR017452">
    <property type="entry name" value="GPCR_Rhodpsn_7TM"/>
</dbReference>
<comment type="similarity">
    <text evidence="11">Belongs to the G-protein coupled receptor 1 family.</text>
</comment>
<keyword evidence="6 12" id="KW-1133">Transmembrane helix</keyword>
<dbReference type="PANTHER" id="PTHR26453">
    <property type="entry name" value="OLFACTORY RECEPTOR"/>
    <property type="match status" value="1"/>
</dbReference>
<evidence type="ECO:0000313" key="14">
    <source>
        <dbReference type="EMBL" id="KAG8544466.1"/>
    </source>
</evidence>
<dbReference type="FunFam" id="1.20.1070.10:FF:000015">
    <property type="entry name" value="Olfactory receptor"/>
    <property type="match status" value="1"/>
</dbReference>
<dbReference type="InterPro" id="IPR000276">
    <property type="entry name" value="GPCR_Rhodpsn"/>
</dbReference>
<reference evidence="14" key="1">
    <citation type="thesis" date="2020" institute="ProQuest LLC" country="789 East Eisenhower Parkway, Ann Arbor, MI, USA">
        <title>Comparative Genomics and Chromosome Evolution.</title>
        <authorList>
            <person name="Mudd A.B."/>
        </authorList>
    </citation>
    <scope>NUCLEOTIDE SEQUENCE</scope>
    <source>
        <strain evidence="14">237g6f4</strain>
        <tissue evidence="14">Blood</tissue>
    </source>
</reference>
<evidence type="ECO:0000256" key="12">
    <source>
        <dbReference type="RuleBase" id="RU363047"/>
    </source>
</evidence>
<dbReference type="GO" id="GO:0004930">
    <property type="term" value="F:G protein-coupled receptor activity"/>
    <property type="evidence" value="ECO:0007669"/>
    <property type="project" value="UniProtKB-KW"/>
</dbReference>
<dbReference type="EMBL" id="WNYA01002248">
    <property type="protein sequence ID" value="KAG8544466.1"/>
    <property type="molecule type" value="Genomic_DNA"/>
</dbReference>
<dbReference type="Pfam" id="PF13853">
    <property type="entry name" value="7tm_4"/>
    <property type="match status" value="1"/>
</dbReference>
<evidence type="ECO:0000256" key="1">
    <source>
        <dbReference type="ARBA" id="ARBA00004651"/>
    </source>
</evidence>
<evidence type="ECO:0000256" key="9">
    <source>
        <dbReference type="ARBA" id="ARBA00023170"/>
    </source>
</evidence>
<comment type="caution">
    <text evidence="14">The sequence shown here is derived from an EMBL/GenBank/DDBJ whole genome shotgun (WGS) entry which is preliminary data.</text>
</comment>
<feature type="transmembrane region" description="Helical" evidence="12">
    <location>
        <begin position="93"/>
        <end position="114"/>
    </location>
</feature>
<feature type="transmembrane region" description="Helical" evidence="12">
    <location>
        <begin position="135"/>
        <end position="156"/>
    </location>
</feature>
<dbReference type="PROSITE" id="PS00237">
    <property type="entry name" value="G_PROTEIN_RECEP_F1_1"/>
    <property type="match status" value="1"/>
</dbReference>
<feature type="transmembrane region" description="Helical" evidence="12">
    <location>
        <begin position="190"/>
        <end position="214"/>
    </location>
</feature>
<sequence length="306" mass="35023">MLVTEIILLGFSHDFSICIILFVGFFVIYVITIIGNSSLILVVINTFRLHTPMYFFLCILSFLDLCNSSSVVPRLLWDLFSIQRSISLGACAIQLYMILLLGGYECLLLAIMAYDRYAAICRPLHYPRLMRWSMCYRLIAILWILSFFLFVFPSLALPVPLCYPNQIQHFMCEILAIRKMTCTHYYYSEIIVLCICFMSLLLPFILILISYACIISSVLKIHSANRSKAFSTCTSHVSVVALFFGSGMVMYFGASANYSTDQGKYIAVFYNIFCPMLNPLIYSLNNKDIKTQLRNGKSLSFQRICK</sequence>
<dbReference type="Proteomes" id="UP000824782">
    <property type="component" value="Unassembled WGS sequence"/>
</dbReference>
<dbReference type="PROSITE" id="PS50262">
    <property type="entry name" value="G_PROTEIN_RECEP_F1_2"/>
    <property type="match status" value="1"/>
</dbReference>
<name>A0AAV6Z694_ENGPU</name>
<gene>
    <name evidence="14" type="ORF">GDO81_022444</name>
</gene>
<feature type="transmembrane region" description="Helical" evidence="12">
    <location>
        <begin position="235"/>
        <end position="253"/>
    </location>
</feature>
<keyword evidence="9 11" id="KW-0675">Receptor</keyword>
<organism evidence="14 15">
    <name type="scientific">Engystomops pustulosus</name>
    <name type="common">Tungara frog</name>
    <name type="synonym">Physalaemus pustulosus</name>
    <dbReference type="NCBI Taxonomy" id="76066"/>
    <lineage>
        <taxon>Eukaryota</taxon>
        <taxon>Metazoa</taxon>
        <taxon>Chordata</taxon>
        <taxon>Craniata</taxon>
        <taxon>Vertebrata</taxon>
        <taxon>Euteleostomi</taxon>
        <taxon>Amphibia</taxon>
        <taxon>Batrachia</taxon>
        <taxon>Anura</taxon>
        <taxon>Neobatrachia</taxon>
        <taxon>Hyloidea</taxon>
        <taxon>Leptodactylidae</taxon>
        <taxon>Leiuperinae</taxon>
        <taxon>Engystomops</taxon>
    </lineage>
</organism>
<dbReference type="PRINTS" id="PR00237">
    <property type="entry name" value="GPCRRHODOPSN"/>
</dbReference>
<dbReference type="SUPFAM" id="SSF81321">
    <property type="entry name" value="Family A G protein-coupled receptor-like"/>
    <property type="match status" value="1"/>
</dbReference>
<evidence type="ECO:0000256" key="2">
    <source>
        <dbReference type="ARBA" id="ARBA00022475"/>
    </source>
</evidence>
<keyword evidence="5 12" id="KW-0552">Olfaction</keyword>
<feature type="domain" description="G-protein coupled receptors family 1 profile" evidence="13">
    <location>
        <begin position="35"/>
        <end position="282"/>
    </location>
</feature>
<dbReference type="AlphaFoldDB" id="A0AAV6Z694"/>
<evidence type="ECO:0000256" key="3">
    <source>
        <dbReference type="ARBA" id="ARBA00022606"/>
    </source>
</evidence>
<accession>A0AAV6Z694</accession>
<dbReference type="GO" id="GO:0005886">
    <property type="term" value="C:plasma membrane"/>
    <property type="evidence" value="ECO:0007669"/>
    <property type="project" value="UniProtKB-SubCell"/>
</dbReference>
<keyword evidence="2 12" id="KW-1003">Cell membrane</keyword>
<feature type="transmembrane region" description="Helical" evidence="12">
    <location>
        <begin position="19"/>
        <end position="42"/>
    </location>
</feature>
<dbReference type="InterPro" id="IPR000725">
    <property type="entry name" value="Olfact_rcpt"/>
</dbReference>
<protein>
    <recommendedName>
        <fullName evidence="12">Olfactory receptor</fullName>
    </recommendedName>
</protein>
<evidence type="ECO:0000256" key="7">
    <source>
        <dbReference type="ARBA" id="ARBA00023040"/>
    </source>
</evidence>
<evidence type="ECO:0000256" key="11">
    <source>
        <dbReference type="RuleBase" id="RU000688"/>
    </source>
</evidence>
<dbReference type="GO" id="GO:0004984">
    <property type="term" value="F:olfactory receptor activity"/>
    <property type="evidence" value="ECO:0007669"/>
    <property type="project" value="InterPro"/>
</dbReference>
<proteinExistence type="inferred from homology"/>
<keyword evidence="15" id="KW-1185">Reference proteome</keyword>
<evidence type="ECO:0000259" key="13">
    <source>
        <dbReference type="PROSITE" id="PS50262"/>
    </source>
</evidence>
<keyword evidence="8 12" id="KW-0472">Membrane</keyword>
<evidence type="ECO:0000256" key="10">
    <source>
        <dbReference type="ARBA" id="ARBA00023224"/>
    </source>
</evidence>
<feature type="transmembrane region" description="Helical" evidence="12">
    <location>
        <begin position="54"/>
        <end position="73"/>
    </location>
</feature>